<dbReference type="Gene3D" id="3.40.1580.10">
    <property type="entry name" value="SMI1/KNR4-like"/>
    <property type="match status" value="1"/>
</dbReference>
<feature type="domain" description="Knr4/Smi1-like" evidence="1">
    <location>
        <begin position="60"/>
        <end position="201"/>
    </location>
</feature>
<dbReference type="InterPro" id="IPR037883">
    <property type="entry name" value="Knr4/Smi1-like_sf"/>
</dbReference>
<comment type="caution">
    <text evidence="2">The sequence shown here is derived from an EMBL/GenBank/DDBJ whole genome shotgun (WGS) entry which is preliminary data.</text>
</comment>
<sequence length="458" mass="52790">MNHLSPPLQQLQQTWQNINQRYADDQIQRIKQKLPLAQQVDIDEALFGADSHNYQLNPPLDIKRIEQWQHRMAVQLPHEYVAFMTQLGNGGAGPYYGIERFEDSESRYDSVALPSVLSPTMSDEEWQTLSQMADDCTDEEYDSRESLLHQGLFYLGTCGCTYDILLVVTGEHAGRLIYTHDWCDSPTAYFFVYENHFLDWYERWLDEVIQQYDTGWFGHRMGGNEVYLFDLFTLSGDEKNKLAALEGLKKLPALSEEGIEQLTAILNIDACRIYQTKALEVLAKYSATVSSDYLMKAIESHEPARINLGLQLIFWYQKGNLAKFKSTILVRLAETQHVDTVRFVGYILKELQAVKVENFEHLFQHTECSVVVNALYAASHDTNFSQKVSKYFEYMVSNNSEVALTAIQSVARSSQFADGVEAFICAAWEKYPVDKSDYIRNNLRHYMKKYNLQLDLAE</sequence>
<dbReference type="EMBL" id="JALD01000072">
    <property type="protein sequence ID" value="EUD09446.1"/>
    <property type="molecule type" value="Genomic_DNA"/>
</dbReference>
<proteinExistence type="predicted"/>
<dbReference type="Pfam" id="PF09346">
    <property type="entry name" value="SMI1_KNR4"/>
    <property type="match status" value="1"/>
</dbReference>
<dbReference type="InterPro" id="IPR018958">
    <property type="entry name" value="Knr4/Smi1-like_dom"/>
</dbReference>
<dbReference type="SUPFAM" id="SSF160631">
    <property type="entry name" value="SMI1/KNR4-like"/>
    <property type="match status" value="1"/>
</dbReference>
<accession>A0AAV3M0Y4</accession>
<evidence type="ECO:0000259" key="1">
    <source>
        <dbReference type="Pfam" id="PF09346"/>
    </source>
</evidence>
<name>A0AAV3M0Y4_9GAMM</name>
<organism evidence="2 3">
    <name type="scientific">Providencia alcalifaciens 205/92</name>
    <dbReference type="NCBI Taxonomy" id="1256988"/>
    <lineage>
        <taxon>Bacteria</taxon>
        <taxon>Pseudomonadati</taxon>
        <taxon>Pseudomonadota</taxon>
        <taxon>Gammaproteobacteria</taxon>
        <taxon>Enterobacterales</taxon>
        <taxon>Morganellaceae</taxon>
        <taxon>Providencia</taxon>
    </lineage>
</organism>
<evidence type="ECO:0000313" key="2">
    <source>
        <dbReference type="EMBL" id="EUD09446.1"/>
    </source>
</evidence>
<evidence type="ECO:0000313" key="3">
    <source>
        <dbReference type="Proteomes" id="UP000022311"/>
    </source>
</evidence>
<dbReference type="Proteomes" id="UP000022311">
    <property type="component" value="Unassembled WGS sequence"/>
</dbReference>
<protein>
    <recommendedName>
        <fullName evidence="1">Knr4/Smi1-like domain-containing protein</fullName>
    </recommendedName>
</protein>
<dbReference type="AlphaFoldDB" id="A0AAV3M0Y4"/>
<dbReference type="RefSeq" id="WP_036963769.1">
    <property type="nucleotide sequence ID" value="NZ_JALD01000072.1"/>
</dbReference>
<gene>
    <name evidence="2" type="ORF">HMPREF1563_4117</name>
</gene>
<reference evidence="2 3" key="1">
    <citation type="submission" date="2014-01" db="EMBL/GenBank/DDBJ databases">
        <authorList>
            <person name="Durkin A.S."/>
            <person name="McCorrison J."/>
            <person name="Torralba M."/>
            <person name="Gillis M."/>
            <person name="Haft D.H."/>
            <person name="Methe B."/>
            <person name="Sutton G."/>
            <person name="Nelson K.E."/>
        </authorList>
    </citation>
    <scope>NUCLEOTIDE SEQUENCE [LARGE SCALE GENOMIC DNA]</scope>
    <source>
        <strain evidence="2 3">205/92</strain>
    </source>
</reference>